<dbReference type="NCBIfam" id="TIGR00521">
    <property type="entry name" value="coaBC_dfp"/>
    <property type="match status" value="1"/>
</dbReference>
<dbReference type="GO" id="GO:0015941">
    <property type="term" value="P:pantothenate catabolic process"/>
    <property type="evidence" value="ECO:0007669"/>
    <property type="project" value="InterPro"/>
</dbReference>
<comment type="catalytic activity">
    <reaction evidence="3 4">
        <text>N-[(R)-4-phosphopantothenoyl]-L-cysteine + H(+) = (R)-4'-phosphopantetheine + CO2</text>
        <dbReference type="Rhea" id="RHEA:16793"/>
        <dbReference type="ChEBI" id="CHEBI:15378"/>
        <dbReference type="ChEBI" id="CHEBI:16526"/>
        <dbReference type="ChEBI" id="CHEBI:59458"/>
        <dbReference type="ChEBI" id="CHEBI:61723"/>
        <dbReference type="EC" id="4.1.1.36"/>
    </reaction>
</comment>
<sequence length="411" mass="44792">MLNGKTIVLGITGGIAAYKAITLCSRLVQHGANVHVIMSESAKHFVTELTVQTLSRNPVYTDTFDEREPSVVSHIHLADAADMVVIAPATANILAKMTYGLADDMLSTTLLATTAPIVVAPAMNVHMYAHPATVHNMKVLEERGVLFVEPGTGQLACGYVGKGRLAEPEDIFHWIERYFAEQSNTNTNQEISKPLAGKKLMVTAGGTIERIDPVRYITNDSSGKMGFAIARVAKELGATVQLIAANTNEAPPEGIEVIQAMSAQDMYDAVLERMDDADIIIKAAAVADYRPVKQAPHKMKKSSERLSLELERTEDILQKIGELKKHQFVVGFAAETHDVDYYAQDKLKRKNCDFIVANDVTAEGAGFGVDTNIVKIYDHQGLVEQLPQMTKEQVAHRLLSLIADRLAGGSI</sequence>
<dbReference type="STRING" id="1324314.BVG16_11980"/>
<comment type="pathway">
    <text evidence="3 4">Cofactor biosynthesis; coenzyme A biosynthesis; CoA from (R)-pantothenate: step 2/5.</text>
</comment>
<feature type="domain" description="Flavoprotein" evidence="5">
    <location>
        <begin position="5"/>
        <end position="176"/>
    </location>
</feature>
<dbReference type="GO" id="GO:0010181">
    <property type="term" value="F:FMN binding"/>
    <property type="evidence" value="ECO:0007669"/>
    <property type="project" value="UniProtKB-UniRule"/>
</dbReference>
<dbReference type="GO" id="GO:0071513">
    <property type="term" value="C:phosphopantothenoylcysteine decarboxylase complex"/>
    <property type="evidence" value="ECO:0007669"/>
    <property type="project" value="TreeGrafter"/>
</dbReference>
<reference evidence="7 8" key="1">
    <citation type="submission" date="2017-01" db="EMBL/GenBank/DDBJ databases">
        <title>Genome analysis of Paenibacillus selenitrireducens ES3-24.</title>
        <authorList>
            <person name="Xu D."/>
            <person name="Yao R."/>
            <person name="Zheng S."/>
        </authorList>
    </citation>
    <scope>NUCLEOTIDE SEQUENCE [LARGE SCALE GENOMIC DNA]</scope>
    <source>
        <strain evidence="7 8">ES3-24</strain>
    </source>
</reference>
<protein>
    <recommendedName>
        <fullName evidence="3">Coenzyme A biosynthesis bifunctional protein CoaBC</fullName>
    </recommendedName>
    <alternativeName>
        <fullName evidence="3">DNA/pantothenate metabolism flavoprotein</fullName>
    </alternativeName>
    <alternativeName>
        <fullName evidence="3">Phosphopantothenoylcysteine synthetase/decarboxylase</fullName>
        <shortName evidence="3">PPCS-PPCDC</shortName>
    </alternativeName>
    <domain>
        <recommendedName>
            <fullName evidence="3">Phosphopantothenoylcysteine decarboxylase</fullName>
            <shortName evidence="3">PPC decarboxylase</shortName>
            <shortName evidence="3">PPC-DC</shortName>
            <ecNumber evidence="3">4.1.1.36</ecNumber>
        </recommendedName>
        <alternativeName>
            <fullName evidence="3">CoaC</fullName>
        </alternativeName>
    </domain>
    <domain>
        <recommendedName>
            <fullName evidence="3">Phosphopantothenate--cysteine ligase</fullName>
            <ecNumber evidence="3">6.3.2.5</ecNumber>
        </recommendedName>
        <alternativeName>
            <fullName evidence="3">CoaB</fullName>
        </alternativeName>
        <alternativeName>
            <fullName evidence="3">Phosphopantothenoylcysteine synthetase</fullName>
            <shortName evidence="3">PPC synthetase</shortName>
            <shortName evidence="3">PPC-S</shortName>
        </alternativeName>
    </domain>
</protein>
<evidence type="ECO:0000256" key="1">
    <source>
        <dbReference type="ARBA" id="ARBA00022793"/>
    </source>
</evidence>
<dbReference type="InterPro" id="IPR036551">
    <property type="entry name" value="Flavin_trans-like"/>
</dbReference>
<accession>A0A1T2XF97</accession>
<evidence type="ECO:0000256" key="4">
    <source>
        <dbReference type="RuleBase" id="RU364078"/>
    </source>
</evidence>
<keyword evidence="3" id="KW-0479">Metal-binding</keyword>
<feature type="binding site" evidence="3">
    <location>
        <position position="350"/>
    </location>
    <ligand>
        <name>CTP</name>
        <dbReference type="ChEBI" id="CHEBI:37563"/>
    </ligand>
</feature>
<feature type="domain" description="DNA/pantothenate metabolism flavoprotein C-terminal" evidence="6">
    <location>
        <begin position="195"/>
        <end position="404"/>
    </location>
</feature>
<feature type="binding site" evidence="3">
    <location>
        <position position="332"/>
    </location>
    <ligand>
        <name>CTP</name>
        <dbReference type="ChEBI" id="CHEBI:37563"/>
    </ligand>
</feature>
<feature type="region of interest" description="Phosphopantothenoylcysteine decarboxylase" evidence="3">
    <location>
        <begin position="1"/>
        <end position="199"/>
    </location>
</feature>
<dbReference type="GO" id="GO:0004632">
    <property type="term" value="F:phosphopantothenate--cysteine ligase activity"/>
    <property type="evidence" value="ECO:0007669"/>
    <property type="project" value="UniProtKB-UniRule"/>
</dbReference>
<comment type="function">
    <text evidence="3">Catalyzes two sequential steps in the biosynthesis of coenzyme A. In the first step cysteine is conjugated to 4'-phosphopantothenate to form 4-phosphopantothenoylcysteine. In the second step the latter compound is decarboxylated to form 4'-phosphopantotheine.</text>
</comment>
<comment type="caution">
    <text evidence="7">The sequence shown here is derived from an EMBL/GenBank/DDBJ whole genome shotgun (WGS) entry which is preliminary data.</text>
</comment>
<keyword evidence="1 3" id="KW-0210">Decarboxylase</keyword>
<comment type="similarity">
    <text evidence="3 4">In the C-terminal section; belongs to the PPC synthetase family.</text>
</comment>
<comment type="pathway">
    <text evidence="3 4">Cofactor biosynthesis; coenzyme A biosynthesis; CoA from (R)-pantothenate: step 3/5.</text>
</comment>
<comment type="cofactor">
    <cofactor evidence="3">
        <name>Mg(2+)</name>
        <dbReference type="ChEBI" id="CHEBI:18420"/>
    </cofactor>
</comment>
<dbReference type="GO" id="GO:0046872">
    <property type="term" value="F:metal ion binding"/>
    <property type="evidence" value="ECO:0007669"/>
    <property type="project" value="UniProtKB-KW"/>
</dbReference>
<feature type="region of interest" description="Phosphopantothenate--cysteine ligase" evidence="3">
    <location>
        <begin position="200"/>
        <end position="411"/>
    </location>
</feature>
<dbReference type="OrthoDB" id="9802554at2"/>
<dbReference type="InterPro" id="IPR007085">
    <property type="entry name" value="DNA/pantothenate-metab_flavo_C"/>
</dbReference>
<feature type="binding site" evidence="3">
    <location>
        <position position="288"/>
    </location>
    <ligand>
        <name>CTP</name>
        <dbReference type="ChEBI" id="CHEBI:37563"/>
    </ligand>
</feature>
<keyword evidence="3" id="KW-0460">Magnesium</keyword>
<dbReference type="EMBL" id="MSZX01000004">
    <property type="protein sequence ID" value="OPA78577.1"/>
    <property type="molecule type" value="Genomic_DNA"/>
</dbReference>
<dbReference type="GO" id="GO:0015937">
    <property type="term" value="P:coenzyme A biosynthetic process"/>
    <property type="evidence" value="ECO:0007669"/>
    <property type="project" value="UniProtKB-UniRule"/>
</dbReference>
<evidence type="ECO:0000256" key="2">
    <source>
        <dbReference type="ARBA" id="ARBA00023239"/>
    </source>
</evidence>
<comment type="catalytic activity">
    <reaction evidence="3 4">
        <text>(R)-4'-phosphopantothenate + L-cysteine + CTP = N-[(R)-4-phosphopantothenoyl]-L-cysteine + CMP + diphosphate + H(+)</text>
        <dbReference type="Rhea" id="RHEA:19397"/>
        <dbReference type="ChEBI" id="CHEBI:10986"/>
        <dbReference type="ChEBI" id="CHEBI:15378"/>
        <dbReference type="ChEBI" id="CHEBI:33019"/>
        <dbReference type="ChEBI" id="CHEBI:35235"/>
        <dbReference type="ChEBI" id="CHEBI:37563"/>
        <dbReference type="ChEBI" id="CHEBI:59458"/>
        <dbReference type="ChEBI" id="CHEBI:60377"/>
        <dbReference type="EC" id="6.3.2.5"/>
    </reaction>
</comment>
<evidence type="ECO:0000313" key="7">
    <source>
        <dbReference type="EMBL" id="OPA78577.1"/>
    </source>
</evidence>
<name>A0A1T2XF97_9BACL</name>
<comment type="similarity">
    <text evidence="3 4">In the N-terminal section; belongs to the HFCD (homo-oligomeric flavin containing Cys decarboxylase) superfamily.</text>
</comment>
<feature type="binding site" evidence="3">
    <location>
        <position position="346"/>
    </location>
    <ligand>
        <name>CTP</name>
        <dbReference type="ChEBI" id="CHEBI:37563"/>
    </ligand>
</feature>
<keyword evidence="3" id="KW-0511">Multifunctional enzyme</keyword>
<comment type="function">
    <text evidence="4">Catalyzes two steps in the biosynthesis of coenzyme A. In the first step cysteine is conjugated to 4'-phosphopantothenate to form 4-phosphopantothenoylcysteine, in the latter compound is decarboxylated to form 4'-phosphopantotheine.</text>
</comment>
<dbReference type="Pfam" id="PF02441">
    <property type="entry name" value="Flavoprotein"/>
    <property type="match status" value="1"/>
</dbReference>
<dbReference type="AlphaFoldDB" id="A0A1T2XF97"/>
<comment type="cofactor">
    <cofactor evidence="3">
        <name>FMN</name>
        <dbReference type="ChEBI" id="CHEBI:58210"/>
    </cofactor>
    <text evidence="3">Binds 1 FMN per subunit.</text>
</comment>
<keyword evidence="3 4" id="KW-0285">Flavoprotein</keyword>
<dbReference type="Gene3D" id="3.40.50.1950">
    <property type="entry name" value="Flavin prenyltransferase-like"/>
    <property type="match status" value="1"/>
</dbReference>
<dbReference type="RefSeq" id="WP_078498913.1">
    <property type="nucleotide sequence ID" value="NZ_MSZX01000004.1"/>
</dbReference>
<feature type="binding site" evidence="3">
    <location>
        <position position="298"/>
    </location>
    <ligand>
        <name>CTP</name>
        <dbReference type="ChEBI" id="CHEBI:37563"/>
    </ligand>
</feature>
<dbReference type="EC" id="4.1.1.36" evidence="3"/>
<gene>
    <name evidence="3" type="primary">coaBC</name>
    <name evidence="7" type="ORF">BVG16_11980</name>
</gene>
<keyword evidence="8" id="KW-1185">Reference proteome</keyword>
<dbReference type="GO" id="GO:0004633">
    <property type="term" value="F:phosphopantothenoylcysteine decarboxylase activity"/>
    <property type="evidence" value="ECO:0007669"/>
    <property type="project" value="UniProtKB-UniRule"/>
</dbReference>
<dbReference type="InterPro" id="IPR035929">
    <property type="entry name" value="CoaB-like_sf"/>
</dbReference>
<keyword evidence="3 4" id="KW-0288">FMN</keyword>
<dbReference type="PANTHER" id="PTHR14359">
    <property type="entry name" value="HOMO-OLIGOMERIC FLAVIN CONTAINING CYS DECARBOXYLASE FAMILY"/>
    <property type="match status" value="1"/>
</dbReference>
<keyword evidence="3 4" id="KW-0436">Ligase</keyword>
<proteinExistence type="inferred from homology"/>
<dbReference type="SUPFAM" id="SSF102645">
    <property type="entry name" value="CoaB-like"/>
    <property type="match status" value="1"/>
</dbReference>
<evidence type="ECO:0000259" key="5">
    <source>
        <dbReference type="Pfam" id="PF02441"/>
    </source>
</evidence>
<evidence type="ECO:0000313" key="8">
    <source>
        <dbReference type="Proteomes" id="UP000190188"/>
    </source>
</evidence>
<keyword evidence="2 3" id="KW-0456">Lyase</keyword>
<dbReference type="SUPFAM" id="SSF52507">
    <property type="entry name" value="Homo-oligomeric flavin-containing Cys decarboxylases, HFCD"/>
    <property type="match status" value="1"/>
</dbReference>
<dbReference type="InterPro" id="IPR005252">
    <property type="entry name" value="CoaBC"/>
</dbReference>
<feature type="active site" description="Proton donor" evidence="3">
    <location>
        <position position="157"/>
    </location>
</feature>
<dbReference type="EC" id="6.3.2.5" evidence="3"/>
<dbReference type="UniPathway" id="UPA00241">
    <property type="reaction ID" value="UER00353"/>
</dbReference>
<dbReference type="PANTHER" id="PTHR14359:SF6">
    <property type="entry name" value="PHOSPHOPANTOTHENOYLCYSTEINE DECARBOXYLASE"/>
    <property type="match status" value="1"/>
</dbReference>
<comment type="caution">
    <text evidence="3">Lacks conserved residue(s) required for the propagation of feature annotation.</text>
</comment>
<dbReference type="HAMAP" id="MF_02225">
    <property type="entry name" value="CoaBC"/>
    <property type="match status" value="1"/>
</dbReference>
<organism evidence="7 8">
    <name type="scientific">Paenibacillus selenitireducens</name>
    <dbReference type="NCBI Taxonomy" id="1324314"/>
    <lineage>
        <taxon>Bacteria</taxon>
        <taxon>Bacillati</taxon>
        <taxon>Bacillota</taxon>
        <taxon>Bacilli</taxon>
        <taxon>Bacillales</taxon>
        <taxon>Paenibacillaceae</taxon>
        <taxon>Paenibacillus</taxon>
    </lineage>
</organism>
<evidence type="ECO:0000256" key="3">
    <source>
        <dbReference type="HAMAP-Rule" id="MF_02225"/>
    </source>
</evidence>
<evidence type="ECO:0000259" key="6">
    <source>
        <dbReference type="Pfam" id="PF04127"/>
    </source>
</evidence>
<dbReference type="Pfam" id="PF04127">
    <property type="entry name" value="DFP"/>
    <property type="match status" value="1"/>
</dbReference>
<dbReference type="Proteomes" id="UP000190188">
    <property type="component" value="Unassembled WGS sequence"/>
</dbReference>
<dbReference type="InterPro" id="IPR003382">
    <property type="entry name" value="Flavoprotein"/>
</dbReference>
<dbReference type="Gene3D" id="3.40.50.10300">
    <property type="entry name" value="CoaB-like"/>
    <property type="match status" value="1"/>
</dbReference>